<dbReference type="EMBL" id="AVOT02017348">
    <property type="protein sequence ID" value="MBW0503388.1"/>
    <property type="molecule type" value="Genomic_DNA"/>
</dbReference>
<organism evidence="1 2">
    <name type="scientific">Austropuccinia psidii MF-1</name>
    <dbReference type="NCBI Taxonomy" id="1389203"/>
    <lineage>
        <taxon>Eukaryota</taxon>
        <taxon>Fungi</taxon>
        <taxon>Dikarya</taxon>
        <taxon>Basidiomycota</taxon>
        <taxon>Pucciniomycotina</taxon>
        <taxon>Pucciniomycetes</taxon>
        <taxon>Pucciniales</taxon>
        <taxon>Sphaerophragmiaceae</taxon>
        <taxon>Austropuccinia</taxon>
    </lineage>
</organism>
<dbReference type="AlphaFoldDB" id="A0A9Q3DKN6"/>
<dbReference type="Proteomes" id="UP000765509">
    <property type="component" value="Unassembled WGS sequence"/>
</dbReference>
<dbReference type="OrthoDB" id="10678662at2759"/>
<gene>
    <name evidence="1" type="ORF">O181_043103</name>
</gene>
<evidence type="ECO:0000313" key="2">
    <source>
        <dbReference type="Proteomes" id="UP000765509"/>
    </source>
</evidence>
<evidence type="ECO:0000313" key="1">
    <source>
        <dbReference type="EMBL" id="MBW0503388.1"/>
    </source>
</evidence>
<sequence length="95" mass="10814">MEKLIEISFQYREAFASDNEALRAIKGHQVEIIFNVEIPYPPLLGRTAYTATPSTREALETHIYELMKLGVLENVTHNGEVEVTMPLIITCHNDK</sequence>
<protein>
    <submittedName>
        <fullName evidence="1">Uncharacterized protein</fullName>
    </submittedName>
</protein>
<comment type="caution">
    <text evidence="1">The sequence shown here is derived from an EMBL/GenBank/DDBJ whole genome shotgun (WGS) entry which is preliminary data.</text>
</comment>
<accession>A0A9Q3DKN6</accession>
<reference evidence="1" key="1">
    <citation type="submission" date="2021-03" db="EMBL/GenBank/DDBJ databases">
        <title>Draft genome sequence of rust myrtle Austropuccinia psidii MF-1, a brazilian biotype.</title>
        <authorList>
            <person name="Quecine M.C."/>
            <person name="Pachon D.M.R."/>
            <person name="Bonatelli M.L."/>
            <person name="Correr F.H."/>
            <person name="Franceschini L.M."/>
            <person name="Leite T.F."/>
            <person name="Margarido G.R.A."/>
            <person name="Almeida C.A."/>
            <person name="Ferrarezi J.A."/>
            <person name="Labate C.A."/>
        </authorList>
    </citation>
    <scope>NUCLEOTIDE SEQUENCE</scope>
    <source>
        <strain evidence="1">MF-1</strain>
    </source>
</reference>
<keyword evidence="2" id="KW-1185">Reference proteome</keyword>
<proteinExistence type="predicted"/>
<name>A0A9Q3DKN6_9BASI</name>